<reference evidence="2" key="2">
    <citation type="submission" date="2025-09" db="UniProtKB">
        <authorList>
            <consortium name="Ensembl"/>
        </authorList>
    </citation>
    <scope>IDENTIFICATION</scope>
</reference>
<evidence type="ECO:0000256" key="1">
    <source>
        <dbReference type="SAM" id="MobiDB-lite"/>
    </source>
</evidence>
<dbReference type="AlphaFoldDB" id="A0A8C9ILU3"/>
<keyword evidence="3" id="KW-1185">Reference proteome</keyword>
<feature type="region of interest" description="Disordered" evidence="1">
    <location>
        <begin position="33"/>
        <end position="76"/>
    </location>
</feature>
<name>A0A8C9ILU3_9PRIM</name>
<accession>A0A8C9ILU3</accession>
<organism evidence="2 3">
    <name type="scientific">Piliocolobus tephrosceles</name>
    <name type="common">Ugandan red Colobus</name>
    <dbReference type="NCBI Taxonomy" id="591936"/>
    <lineage>
        <taxon>Eukaryota</taxon>
        <taxon>Metazoa</taxon>
        <taxon>Chordata</taxon>
        <taxon>Craniata</taxon>
        <taxon>Vertebrata</taxon>
        <taxon>Euteleostomi</taxon>
        <taxon>Mammalia</taxon>
        <taxon>Eutheria</taxon>
        <taxon>Euarchontoglires</taxon>
        <taxon>Primates</taxon>
        <taxon>Haplorrhini</taxon>
        <taxon>Catarrhini</taxon>
        <taxon>Cercopithecidae</taxon>
        <taxon>Colobinae</taxon>
        <taxon>Piliocolobus</taxon>
    </lineage>
</organism>
<evidence type="ECO:0000313" key="2">
    <source>
        <dbReference type="Ensembl" id="ENSPTEP00000032846.1"/>
    </source>
</evidence>
<dbReference type="Ensembl" id="ENSPTET00000045083.1">
    <property type="protein sequence ID" value="ENSPTEP00000032846.1"/>
    <property type="gene ID" value="ENSPTEG00000031486.1"/>
</dbReference>
<reference evidence="2" key="1">
    <citation type="submission" date="2025-08" db="UniProtKB">
        <authorList>
            <consortium name="Ensembl"/>
        </authorList>
    </citation>
    <scope>IDENTIFICATION</scope>
</reference>
<feature type="compositionally biased region" description="Low complexity" evidence="1">
    <location>
        <begin position="33"/>
        <end position="47"/>
    </location>
</feature>
<evidence type="ECO:0000313" key="3">
    <source>
        <dbReference type="Proteomes" id="UP000694416"/>
    </source>
</evidence>
<sequence length="115" mass="12379">MDHKPLLQERLLAYKLEAIQGNYVCALHSYGATPASPRQSPTPTSSQGYPPATPGSTTSTAGLPPSTLPTPSMGSCPVCRVRGAKLELLMRVCVLLCMHCLDKHFNRKQGSRADN</sequence>
<feature type="compositionally biased region" description="Low complexity" evidence="1">
    <location>
        <begin position="54"/>
        <end position="72"/>
    </location>
</feature>
<protein>
    <submittedName>
        <fullName evidence="2">Uncharacterized protein</fullName>
    </submittedName>
</protein>
<dbReference type="Proteomes" id="UP000694416">
    <property type="component" value="Unplaced"/>
</dbReference>
<proteinExistence type="predicted"/>